<proteinExistence type="predicted"/>
<accession>A0A2S7EUE4</accession>
<organism evidence="2 3">
    <name type="scientific">Xanthomonas hyacinthi</name>
    <dbReference type="NCBI Taxonomy" id="56455"/>
    <lineage>
        <taxon>Bacteria</taxon>
        <taxon>Pseudomonadati</taxon>
        <taxon>Pseudomonadota</taxon>
        <taxon>Gammaproteobacteria</taxon>
        <taxon>Lysobacterales</taxon>
        <taxon>Lysobacteraceae</taxon>
        <taxon>Xanthomonas</taxon>
    </lineage>
</organism>
<keyword evidence="3" id="KW-1185">Reference proteome</keyword>
<protein>
    <recommendedName>
        <fullName evidence="4">Integrase</fullName>
    </recommendedName>
</protein>
<evidence type="ECO:0000256" key="1">
    <source>
        <dbReference type="SAM" id="MobiDB-lite"/>
    </source>
</evidence>
<gene>
    <name evidence="2" type="ORF">XhyaCFBP1156_13315</name>
</gene>
<name>A0A2S7EUE4_9XANT</name>
<dbReference type="EMBL" id="MDEG01000012">
    <property type="protein sequence ID" value="PPU96748.1"/>
    <property type="molecule type" value="Genomic_DNA"/>
</dbReference>
<evidence type="ECO:0000313" key="2">
    <source>
        <dbReference type="EMBL" id="PPU96748.1"/>
    </source>
</evidence>
<reference evidence="3" key="1">
    <citation type="submission" date="2016-08" db="EMBL/GenBank/DDBJ databases">
        <authorList>
            <person name="Merda D."/>
            <person name="Briand M."/>
            <person name="Taghouti G."/>
            <person name="Carrere S."/>
            <person name="Gouzy J."/>
            <person name="Portier P."/>
            <person name="Jacques M.-A."/>
            <person name="Fischer-Le Saux M."/>
        </authorList>
    </citation>
    <scope>NUCLEOTIDE SEQUENCE [LARGE SCALE GENOMIC DNA]</scope>
    <source>
        <strain evidence="3">CFBP1156</strain>
    </source>
</reference>
<dbReference type="AlphaFoldDB" id="A0A2S7EUE4"/>
<evidence type="ECO:0008006" key="4">
    <source>
        <dbReference type="Google" id="ProtNLM"/>
    </source>
</evidence>
<dbReference type="OrthoDB" id="6173494at2"/>
<comment type="caution">
    <text evidence="2">The sequence shown here is derived from an EMBL/GenBank/DDBJ whole genome shotgun (WGS) entry which is preliminary data.</text>
</comment>
<evidence type="ECO:0000313" key="3">
    <source>
        <dbReference type="Proteomes" id="UP000238261"/>
    </source>
</evidence>
<dbReference type="Proteomes" id="UP000238261">
    <property type="component" value="Unassembled WGS sequence"/>
</dbReference>
<feature type="region of interest" description="Disordered" evidence="1">
    <location>
        <begin position="1"/>
        <end position="68"/>
    </location>
</feature>
<sequence length="68" mass="7295">MGDGSGSGRRDGVIKLDERLSLHGLKHRRVTGTEGSRGDTQDAAGHVSSSTTDGYDHELPVVKPPQRR</sequence>
<feature type="compositionally biased region" description="Basic and acidic residues" evidence="1">
    <location>
        <begin position="8"/>
        <end position="21"/>
    </location>
</feature>